<proteinExistence type="inferred from homology"/>
<dbReference type="PROSITE" id="PS00609">
    <property type="entry name" value="GLYCOSYL_HYDROL_F32"/>
    <property type="match status" value="1"/>
</dbReference>
<evidence type="ECO:0000256" key="4">
    <source>
        <dbReference type="ARBA" id="ARBA00023295"/>
    </source>
</evidence>
<dbReference type="InterPro" id="IPR023296">
    <property type="entry name" value="Glyco_hydro_beta-prop_sf"/>
</dbReference>
<keyword evidence="4 5" id="KW-0326">Glycosidase</keyword>
<dbReference type="Gene3D" id="2.60.120.560">
    <property type="entry name" value="Exo-inulinase, domain 1"/>
    <property type="match status" value="1"/>
</dbReference>
<organism evidence="8 9">
    <name type="scientific">Aerophobetes bacterium</name>
    <dbReference type="NCBI Taxonomy" id="2030807"/>
    <lineage>
        <taxon>Bacteria</taxon>
        <taxon>Candidatus Aerophobota</taxon>
    </lineage>
</organism>
<dbReference type="InterPro" id="IPR051214">
    <property type="entry name" value="GH32_Enzymes"/>
</dbReference>
<dbReference type="SUPFAM" id="SSF75005">
    <property type="entry name" value="Arabinanase/levansucrase/invertase"/>
    <property type="match status" value="1"/>
</dbReference>
<dbReference type="Gene3D" id="2.115.10.20">
    <property type="entry name" value="Glycosyl hydrolase domain, family 43"/>
    <property type="match status" value="1"/>
</dbReference>
<evidence type="ECO:0000313" key="9">
    <source>
        <dbReference type="Proteomes" id="UP000279422"/>
    </source>
</evidence>
<feature type="domain" description="Glycosyl hydrolase family 32 N-terminal" evidence="6">
    <location>
        <begin position="43"/>
        <end position="337"/>
    </location>
</feature>
<reference evidence="8 9" key="1">
    <citation type="submission" date="2018-06" db="EMBL/GenBank/DDBJ databases">
        <title>Extensive metabolic versatility and redundancy in microbially diverse, dynamic hydrothermal sediments.</title>
        <authorList>
            <person name="Dombrowski N."/>
            <person name="Teske A."/>
            <person name="Baker B.J."/>
        </authorList>
    </citation>
    <scope>NUCLEOTIDE SEQUENCE [LARGE SCALE GENOMIC DNA]</scope>
    <source>
        <strain evidence="8">B47_G16</strain>
    </source>
</reference>
<evidence type="ECO:0000256" key="1">
    <source>
        <dbReference type="ARBA" id="ARBA00009902"/>
    </source>
</evidence>
<dbReference type="InterPro" id="IPR001362">
    <property type="entry name" value="Glyco_hydro_32"/>
</dbReference>
<keyword evidence="3 5" id="KW-0378">Hydrolase</keyword>
<dbReference type="PANTHER" id="PTHR43101:SF1">
    <property type="entry name" value="BETA-FRUCTOSIDASE"/>
    <property type="match status" value="1"/>
</dbReference>
<dbReference type="EMBL" id="QMPZ01000024">
    <property type="protein sequence ID" value="RLE09921.1"/>
    <property type="molecule type" value="Genomic_DNA"/>
</dbReference>
<evidence type="ECO:0000313" key="8">
    <source>
        <dbReference type="EMBL" id="RLE09921.1"/>
    </source>
</evidence>
<comment type="caution">
    <text evidence="8">The sequence shown here is derived from an EMBL/GenBank/DDBJ whole genome shotgun (WGS) entry which is preliminary data.</text>
</comment>
<dbReference type="Pfam" id="PF00251">
    <property type="entry name" value="Glyco_hydro_32N"/>
    <property type="match status" value="1"/>
</dbReference>
<evidence type="ECO:0000256" key="5">
    <source>
        <dbReference type="RuleBase" id="RU362110"/>
    </source>
</evidence>
<dbReference type="EC" id="3.2.1.26" evidence="2"/>
<name>A0A497E7C8_UNCAE</name>
<dbReference type="Proteomes" id="UP000279422">
    <property type="component" value="Unassembled WGS sequence"/>
</dbReference>
<gene>
    <name evidence="8" type="ORF">DRJ00_03005</name>
</gene>
<dbReference type="GO" id="GO:0004564">
    <property type="term" value="F:beta-fructofuranosidase activity"/>
    <property type="evidence" value="ECO:0007669"/>
    <property type="project" value="UniProtKB-EC"/>
</dbReference>
<dbReference type="PANTHER" id="PTHR43101">
    <property type="entry name" value="BETA-FRUCTOSIDASE"/>
    <property type="match status" value="1"/>
</dbReference>
<dbReference type="InterPro" id="IPR013320">
    <property type="entry name" value="ConA-like_dom_sf"/>
</dbReference>
<feature type="domain" description="Glycosyl hydrolase family 32 C-terminal" evidence="7">
    <location>
        <begin position="340"/>
        <end position="475"/>
    </location>
</feature>
<dbReference type="SMART" id="SM00640">
    <property type="entry name" value="Glyco_32"/>
    <property type="match status" value="1"/>
</dbReference>
<accession>A0A497E7C8</accession>
<dbReference type="AlphaFoldDB" id="A0A497E7C8"/>
<comment type="similarity">
    <text evidence="1 5">Belongs to the glycosyl hydrolase 32 family.</text>
</comment>
<dbReference type="SUPFAM" id="SSF49899">
    <property type="entry name" value="Concanavalin A-like lectins/glucanases"/>
    <property type="match status" value="1"/>
</dbReference>
<protein>
    <recommendedName>
        <fullName evidence="2">beta-fructofuranosidase</fullName>
        <ecNumber evidence="2">3.2.1.26</ecNumber>
    </recommendedName>
</protein>
<evidence type="ECO:0000259" key="7">
    <source>
        <dbReference type="Pfam" id="PF08244"/>
    </source>
</evidence>
<sequence length="491" mass="56280">MLNYSIKEARMENYKNPAIARAMQSVQAAIPRAEADFSRPVYHFRPPAQWMNDPNGPICHNGYYHLFYQHNPYGDGWGHTHWGHARSKDLVYWEHLPIALWPSEEKGEEHCFSGCTVINGKGQPMIFYTSIGPKRRAYDSAQQWAALGEPDLIRWEKHPANPILTERLHGKVKIYDWRDPFIFRKQDRTFMVLGGKLEKERGGDAVVLLYEAENEELTCWKYQGILFRHPDKKLRSIECPNFFKLGDRWVLMLSPYGPVQYFVGTFDLKSLKFEPESEGLVDYSANFYATNVLFDQKGRCILFGWVRGFEKGRGWNGCLSFPRVLSISSDGQLVQKPLPEIEKIRGAHSRTSDIFLANTSHVLKDVGGGELEIMAEFEKVEAKAFGLRLHHPGGNGITVACKNGMLEVAGRIFPLRLLDKQMVRFHILLDRSVLEVYINESEVITTTVYLAPGNLDMEIFANKGRAKVKALEVWKIKPIWSKQGKMLAEQQ</sequence>
<dbReference type="InterPro" id="IPR013148">
    <property type="entry name" value="Glyco_hydro_32_N"/>
</dbReference>
<dbReference type="GO" id="GO:0005975">
    <property type="term" value="P:carbohydrate metabolic process"/>
    <property type="evidence" value="ECO:0007669"/>
    <property type="project" value="InterPro"/>
</dbReference>
<dbReference type="Pfam" id="PF08244">
    <property type="entry name" value="Glyco_hydro_32C"/>
    <property type="match status" value="1"/>
</dbReference>
<evidence type="ECO:0000259" key="6">
    <source>
        <dbReference type="Pfam" id="PF00251"/>
    </source>
</evidence>
<dbReference type="InterPro" id="IPR013189">
    <property type="entry name" value="Glyco_hydro_32_C"/>
</dbReference>
<dbReference type="InterPro" id="IPR018053">
    <property type="entry name" value="Glyco_hydro_32_AS"/>
</dbReference>
<evidence type="ECO:0000256" key="3">
    <source>
        <dbReference type="ARBA" id="ARBA00022801"/>
    </source>
</evidence>
<evidence type="ECO:0000256" key="2">
    <source>
        <dbReference type="ARBA" id="ARBA00012758"/>
    </source>
</evidence>
<dbReference type="CDD" id="cd08996">
    <property type="entry name" value="GH32_FFase"/>
    <property type="match status" value="1"/>
</dbReference>